<dbReference type="EMBL" id="QVLU01000022">
    <property type="protein sequence ID" value="RGE67883.1"/>
    <property type="molecule type" value="Genomic_DNA"/>
</dbReference>
<dbReference type="RefSeq" id="WP_025491175.1">
    <property type="nucleotide sequence ID" value="NZ_CALBAU010000471.1"/>
</dbReference>
<name>A0A3E3HZZ9_9FIRM</name>
<evidence type="ECO:0000313" key="2">
    <source>
        <dbReference type="EMBL" id="RGE57480.1"/>
    </source>
</evidence>
<gene>
    <name evidence="3" type="ORF">DWY69_21005</name>
    <name evidence="2" type="ORF">DXC51_19130</name>
</gene>
<dbReference type="Gene3D" id="3.40.710.10">
    <property type="entry name" value="DD-peptidase/beta-lactamase superfamily"/>
    <property type="match status" value="1"/>
</dbReference>
<comment type="caution">
    <text evidence="2">The sequence shown here is derived from an EMBL/GenBank/DDBJ whole genome shotgun (WGS) entry which is preliminary data.</text>
</comment>
<dbReference type="PANTHER" id="PTHR43283:SF3">
    <property type="entry name" value="BETA-LACTAMASE FAMILY PROTEIN (AFU_ORTHOLOGUE AFUA_5G07500)"/>
    <property type="match status" value="1"/>
</dbReference>
<dbReference type="EMBL" id="QVLV01000015">
    <property type="protein sequence ID" value="RGE57480.1"/>
    <property type="molecule type" value="Genomic_DNA"/>
</dbReference>
<dbReference type="GO" id="GO:0016787">
    <property type="term" value="F:hydrolase activity"/>
    <property type="evidence" value="ECO:0007669"/>
    <property type="project" value="UniProtKB-KW"/>
</dbReference>
<evidence type="ECO:0000313" key="4">
    <source>
        <dbReference type="Proteomes" id="UP000260812"/>
    </source>
</evidence>
<keyword evidence="2" id="KW-0378">Hydrolase</keyword>
<dbReference type="InterPro" id="IPR001466">
    <property type="entry name" value="Beta-lactam-related"/>
</dbReference>
<proteinExistence type="predicted"/>
<dbReference type="Proteomes" id="UP000261166">
    <property type="component" value="Unassembled WGS sequence"/>
</dbReference>
<dbReference type="Proteomes" id="UP000260812">
    <property type="component" value="Unassembled WGS sequence"/>
</dbReference>
<dbReference type="InterPro" id="IPR050789">
    <property type="entry name" value="Diverse_Enzym_Activities"/>
</dbReference>
<dbReference type="InterPro" id="IPR012338">
    <property type="entry name" value="Beta-lactam/transpept-like"/>
</dbReference>
<dbReference type="PANTHER" id="PTHR43283">
    <property type="entry name" value="BETA-LACTAMASE-RELATED"/>
    <property type="match status" value="1"/>
</dbReference>
<dbReference type="AlphaFoldDB" id="A0A3E3HZZ9"/>
<dbReference type="GeneID" id="97988926"/>
<evidence type="ECO:0000313" key="3">
    <source>
        <dbReference type="EMBL" id="RGE67883.1"/>
    </source>
</evidence>
<feature type="domain" description="Beta-lactamase-related" evidence="1">
    <location>
        <begin position="10"/>
        <end position="374"/>
    </location>
</feature>
<dbReference type="Pfam" id="PF00144">
    <property type="entry name" value="Beta-lactamase"/>
    <property type="match status" value="1"/>
</dbReference>
<dbReference type="OrthoDB" id="9797709at2"/>
<sequence length="394" mass="43353">MKAELMNRMQEILEEAVAAKELAGGSLLVRQHGEELCYLQAGMADREKGEAVRRDHIYRLYSMSKPVTAAAAMVLFERGQLDLAEPVSRYLPEFSGQLVEENGRLVPAVREVTVKDLLGMTSGLMYNGNPGLTGAYVTELFRQVDERLLTDQAMTTAEIAGALGKGPLAFQPGSSWLYGTSADVLGAVVEAAAGMTFGEFLKKNIFEPLEMKDTGFFVPEEKRDRLAAAYRLNAAGELERYTQNHLGIINAMDRQPAFESGGAGLVSTIDDYARFAQMLLNEGELDGRRILQPATVRFMTAGQLTQVQREAFGRNFANMPGFSYGNLMRVMVDPGQSATLNHVGEYGWDGWLGCYFANDPAAGMTMLFMMQKTDAGLTSVVRRMRNLMISSLED</sequence>
<evidence type="ECO:0000313" key="5">
    <source>
        <dbReference type="Proteomes" id="UP000261166"/>
    </source>
</evidence>
<evidence type="ECO:0000259" key="1">
    <source>
        <dbReference type="Pfam" id="PF00144"/>
    </source>
</evidence>
<keyword evidence="4" id="KW-1185">Reference proteome</keyword>
<dbReference type="SUPFAM" id="SSF56601">
    <property type="entry name" value="beta-lactamase/transpeptidase-like"/>
    <property type="match status" value="1"/>
</dbReference>
<reference evidence="4 5" key="1">
    <citation type="submission" date="2018-08" db="EMBL/GenBank/DDBJ databases">
        <title>A genome reference for cultivated species of the human gut microbiota.</title>
        <authorList>
            <person name="Zou Y."/>
            <person name="Xue W."/>
            <person name="Luo G."/>
        </authorList>
    </citation>
    <scope>NUCLEOTIDE SEQUENCE [LARGE SCALE GENOMIC DNA]</scope>
    <source>
        <strain evidence="3 5">AF26-4BH</strain>
        <strain evidence="2 4">TF05-5AC</strain>
    </source>
</reference>
<protein>
    <submittedName>
        <fullName evidence="2">Serine hydrolase</fullName>
    </submittedName>
</protein>
<accession>A0A3E3HZZ9</accession>
<organism evidence="2 4">
    <name type="scientific">Eisenbergiella massiliensis</name>
    <dbReference type="NCBI Taxonomy" id="1720294"/>
    <lineage>
        <taxon>Bacteria</taxon>
        <taxon>Bacillati</taxon>
        <taxon>Bacillota</taxon>
        <taxon>Clostridia</taxon>
        <taxon>Lachnospirales</taxon>
        <taxon>Lachnospiraceae</taxon>
        <taxon>Eisenbergiella</taxon>
    </lineage>
</organism>